<evidence type="ECO:0000313" key="2">
    <source>
        <dbReference type="Proteomes" id="UP000327157"/>
    </source>
</evidence>
<accession>A0A5N5F2N8</accession>
<reference evidence="1 2" key="1">
    <citation type="submission" date="2019-09" db="EMBL/GenBank/DDBJ databases">
        <authorList>
            <person name="Ou C."/>
        </authorList>
    </citation>
    <scope>NUCLEOTIDE SEQUENCE [LARGE SCALE GENOMIC DNA]</scope>
    <source>
        <strain evidence="1">S2</strain>
        <tissue evidence="1">Leaf</tissue>
    </source>
</reference>
<dbReference type="Proteomes" id="UP000327157">
    <property type="component" value="Chromosome 1"/>
</dbReference>
<proteinExistence type="predicted"/>
<dbReference type="EMBL" id="SMOL01000768">
    <property type="protein sequence ID" value="KAB2597245.1"/>
    <property type="molecule type" value="Genomic_DNA"/>
</dbReference>
<evidence type="ECO:0000313" key="1">
    <source>
        <dbReference type="EMBL" id="KAB2597245.1"/>
    </source>
</evidence>
<reference evidence="2" key="2">
    <citation type="submission" date="2019-10" db="EMBL/GenBank/DDBJ databases">
        <title>A de novo genome assembly of a pear dwarfing rootstock.</title>
        <authorList>
            <person name="Wang F."/>
            <person name="Wang J."/>
            <person name="Li S."/>
            <person name="Zhang Y."/>
            <person name="Fang M."/>
            <person name="Ma L."/>
            <person name="Zhao Y."/>
            <person name="Jiang S."/>
        </authorList>
    </citation>
    <scope>NUCLEOTIDE SEQUENCE [LARGE SCALE GENOMIC DNA]</scope>
</reference>
<sequence>MHKFEQATKQRTTVSKPKIQKGVCVDQRFSNGQVTLRRVVSERVAVPPSLYYGTLGGVLMTPLNDLGNWCLLRFSLDHRLWSCANLVPTISWNKHGHSNGVARTSPIAPKHNNGAPLFYLIQSAQK</sequence>
<reference evidence="1 2" key="3">
    <citation type="submission" date="2019-11" db="EMBL/GenBank/DDBJ databases">
        <title>A de novo genome assembly of a pear dwarfing rootstock.</title>
        <authorList>
            <person name="Wang F."/>
            <person name="Wang J."/>
            <person name="Li S."/>
            <person name="Zhang Y."/>
            <person name="Fang M."/>
            <person name="Ma L."/>
            <person name="Zhao Y."/>
            <person name="Jiang S."/>
        </authorList>
    </citation>
    <scope>NUCLEOTIDE SEQUENCE [LARGE SCALE GENOMIC DNA]</scope>
    <source>
        <strain evidence="1">S2</strain>
        <tissue evidence="1">Leaf</tissue>
    </source>
</reference>
<dbReference type="AlphaFoldDB" id="A0A5N5F2N8"/>
<gene>
    <name evidence="1" type="ORF">D8674_000165</name>
</gene>
<keyword evidence="2" id="KW-1185">Reference proteome</keyword>
<comment type="caution">
    <text evidence="1">The sequence shown here is derived from an EMBL/GenBank/DDBJ whole genome shotgun (WGS) entry which is preliminary data.</text>
</comment>
<protein>
    <submittedName>
        <fullName evidence="1">Uncharacterized protein</fullName>
    </submittedName>
</protein>
<name>A0A5N5F2N8_9ROSA</name>
<organism evidence="1 2">
    <name type="scientific">Pyrus ussuriensis x Pyrus communis</name>
    <dbReference type="NCBI Taxonomy" id="2448454"/>
    <lineage>
        <taxon>Eukaryota</taxon>
        <taxon>Viridiplantae</taxon>
        <taxon>Streptophyta</taxon>
        <taxon>Embryophyta</taxon>
        <taxon>Tracheophyta</taxon>
        <taxon>Spermatophyta</taxon>
        <taxon>Magnoliopsida</taxon>
        <taxon>eudicotyledons</taxon>
        <taxon>Gunneridae</taxon>
        <taxon>Pentapetalae</taxon>
        <taxon>rosids</taxon>
        <taxon>fabids</taxon>
        <taxon>Rosales</taxon>
        <taxon>Rosaceae</taxon>
        <taxon>Amygdaloideae</taxon>
        <taxon>Maleae</taxon>
        <taxon>Pyrus</taxon>
    </lineage>
</organism>